<dbReference type="AlphaFoldDB" id="A0A9P6DQK7"/>
<evidence type="ECO:0000313" key="1">
    <source>
        <dbReference type="EMBL" id="KAF9507489.1"/>
    </source>
</evidence>
<protein>
    <submittedName>
        <fullName evidence="1">Uncharacterized protein</fullName>
    </submittedName>
</protein>
<organism evidence="1 2">
    <name type="scientific">Hydnum rufescens UP504</name>
    <dbReference type="NCBI Taxonomy" id="1448309"/>
    <lineage>
        <taxon>Eukaryota</taxon>
        <taxon>Fungi</taxon>
        <taxon>Dikarya</taxon>
        <taxon>Basidiomycota</taxon>
        <taxon>Agaricomycotina</taxon>
        <taxon>Agaricomycetes</taxon>
        <taxon>Cantharellales</taxon>
        <taxon>Hydnaceae</taxon>
        <taxon>Hydnum</taxon>
    </lineage>
</organism>
<evidence type="ECO:0000313" key="2">
    <source>
        <dbReference type="Proteomes" id="UP000886523"/>
    </source>
</evidence>
<dbReference type="Proteomes" id="UP000886523">
    <property type="component" value="Unassembled WGS sequence"/>
</dbReference>
<dbReference type="EMBL" id="MU129079">
    <property type="protein sequence ID" value="KAF9507489.1"/>
    <property type="molecule type" value="Genomic_DNA"/>
</dbReference>
<comment type="caution">
    <text evidence="1">The sequence shown here is derived from an EMBL/GenBank/DDBJ whole genome shotgun (WGS) entry which is preliminary data.</text>
</comment>
<gene>
    <name evidence="1" type="ORF">BS47DRAFT_1351493</name>
</gene>
<sequence length="56" mass="6505">MPLNTILSKNSPLMISSDSSYAIHKNLQTVQNFIKTTMRVHLLSQAYIINYKHRGW</sequence>
<keyword evidence="2" id="KW-1185">Reference proteome</keyword>
<reference evidence="1" key="1">
    <citation type="journal article" date="2020" name="Nat. Commun.">
        <title>Large-scale genome sequencing of mycorrhizal fungi provides insights into the early evolution of symbiotic traits.</title>
        <authorList>
            <person name="Miyauchi S."/>
            <person name="Kiss E."/>
            <person name="Kuo A."/>
            <person name="Drula E."/>
            <person name="Kohler A."/>
            <person name="Sanchez-Garcia M."/>
            <person name="Morin E."/>
            <person name="Andreopoulos B."/>
            <person name="Barry K.W."/>
            <person name="Bonito G."/>
            <person name="Buee M."/>
            <person name="Carver A."/>
            <person name="Chen C."/>
            <person name="Cichocki N."/>
            <person name="Clum A."/>
            <person name="Culley D."/>
            <person name="Crous P.W."/>
            <person name="Fauchery L."/>
            <person name="Girlanda M."/>
            <person name="Hayes R.D."/>
            <person name="Keri Z."/>
            <person name="LaButti K."/>
            <person name="Lipzen A."/>
            <person name="Lombard V."/>
            <person name="Magnuson J."/>
            <person name="Maillard F."/>
            <person name="Murat C."/>
            <person name="Nolan M."/>
            <person name="Ohm R.A."/>
            <person name="Pangilinan J."/>
            <person name="Pereira M.F."/>
            <person name="Perotto S."/>
            <person name="Peter M."/>
            <person name="Pfister S."/>
            <person name="Riley R."/>
            <person name="Sitrit Y."/>
            <person name="Stielow J.B."/>
            <person name="Szollosi G."/>
            <person name="Zifcakova L."/>
            <person name="Stursova M."/>
            <person name="Spatafora J.W."/>
            <person name="Tedersoo L."/>
            <person name="Vaario L.M."/>
            <person name="Yamada A."/>
            <person name="Yan M."/>
            <person name="Wang P."/>
            <person name="Xu J."/>
            <person name="Bruns T."/>
            <person name="Baldrian P."/>
            <person name="Vilgalys R."/>
            <person name="Dunand C."/>
            <person name="Henrissat B."/>
            <person name="Grigoriev I.V."/>
            <person name="Hibbett D."/>
            <person name="Nagy L.G."/>
            <person name="Martin F.M."/>
        </authorList>
    </citation>
    <scope>NUCLEOTIDE SEQUENCE</scope>
    <source>
        <strain evidence="1">UP504</strain>
    </source>
</reference>
<name>A0A9P6DQK7_9AGAM</name>
<accession>A0A9P6DQK7</accession>
<proteinExistence type="predicted"/>